<dbReference type="Pfam" id="PF01258">
    <property type="entry name" value="zf-dskA_traR"/>
    <property type="match status" value="1"/>
</dbReference>
<evidence type="ECO:0000256" key="1">
    <source>
        <dbReference type="ARBA" id="ARBA00022723"/>
    </source>
</evidence>
<dbReference type="Gene3D" id="1.20.120.910">
    <property type="entry name" value="DksA, coiled-coil domain"/>
    <property type="match status" value="1"/>
</dbReference>
<evidence type="ECO:0000256" key="2">
    <source>
        <dbReference type="ARBA" id="ARBA00022771"/>
    </source>
</evidence>
<proteinExistence type="predicted"/>
<dbReference type="EMBL" id="PIUM01000026">
    <property type="protein sequence ID" value="PKU22878.1"/>
    <property type="molecule type" value="Genomic_DNA"/>
</dbReference>
<keyword evidence="3" id="KW-0862">Zinc</keyword>
<dbReference type="RefSeq" id="WP_101252351.1">
    <property type="nucleotide sequence ID" value="NZ_PIUM01000026.1"/>
</dbReference>
<feature type="domain" description="Zinc finger DksA/TraR C4-type" evidence="5">
    <location>
        <begin position="31"/>
        <end position="64"/>
    </location>
</feature>
<dbReference type="PROSITE" id="PS51128">
    <property type="entry name" value="ZF_DKSA_2"/>
    <property type="match status" value="1"/>
</dbReference>
<dbReference type="SUPFAM" id="SSF57716">
    <property type="entry name" value="Glucocorticoid receptor-like (DNA-binding domain)"/>
    <property type="match status" value="1"/>
</dbReference>
<evidence type="ECO:0000256" key="4">
    <source>
        <dbReference type="PROSITE-ProRule" id="PRU00510"/>
    </source>
</evidence>
<reference evidence="7" key="1">
    <citation type="submission" date="2017-12" db="EMBL/GenBank/DDBJ databases">
        <title>Draft genome sequence of Telmatospirillum siberiense 26-4b1T, an acidotolerant peatland alphaproteobacterium potentially involved in sulfur cycling.</title>
        <authorList>
            <person name="Hausmann B."/>
            <person name="Pjevac P."/>
            <person name="Schreck K."/>
            <person name="Herbold C.W."/>
            <person name="Daims H."/>
            <person name="Wagner M."/>
            <person name="Pester M."/>
            <person name="Loy A."/>
        </authorList>
    </citation>
    <scope>NUCLEOTIDE SEQUENCE [LARGE SCALE GENOMIC DNA]</scope>
    <source>
        <strain evidence="7">26-4b1</strain>
    </source>
</reference>
<evidence type="ECO:0000313" key="7">
    <source>
        <dbReference type="Proteomes" id="UP000233293"/>
    </source>
</evidence>
<feature type="zinc finger region" description="dksA C4-type" evidence="4">
    <location>
        <begin position="35"/>
        <end position="59"/>
    </location>
</feature>
<dbReference type="OrthoDB" id="1121111at2"/>
<comment type="caution">
    <text evidence="6">The sequence shown here is derived from an EMBL/GenBank/DDBJ whole genome shotgun (WGS) entry which is preliminary data.</text>
</comment>
<keyword evidence="1" id="KW-0479">Metal-binding</keyword>
<keyword evidence="2" id="KW-0863">Zinc-finger</keyword>
<dbReference type="InterPro" id="IPR000962">
    <property type="entry name" value="Znf_DskA_TraR"/>
</dbReference>
<dbReference type="AlphaFoldDB" id="A0A2N3PR51"/>
<dbReference type="GO" id="GO:0008270">
    <property type="term" value="F:zinc ion binding"/>
    <property type="evidence" value="ECO:0007669"/>
    <property type="project" value="UniProtKB-KW"/>
</dbReference>
<organism evidence="6 7">
    <name type="scientific">Telmatospirillum siberiense</name>
    <dbReference type="NCBI Taxonomy" id="382514"/>
    <lineage>
        <taxon>Bacteria</taxon>
        <taxon>Pseudomonadati</taxon>
        <taxon>Pseudomonadota</taxon>
        <taxon>Alphaproteobacteria</taxon>
        <taxon>Rhodospirillales</taxon>
        <taxon>Rhodospirillaceae</taxon>
        <taxon>Telmatospirillum</taxon>
    </lineage>
</organism>
<keyword evidence="7" id="KW-1185">Reference proteome</keyword>
<sequence>MDEIDLAADVAALFTEAAVESARHRDLGPLSTGICKSCNEAIEPERLKATPYAKLCASCAAEAEEEALRSRRRGPG</sequence>
<dbReference type="Proteomes" id="UP000233293">
    <property type="component" value="Unassembled WGS sequence"/>
</dbReference>
<evidence type="ECO:0000313" key="6">
    <source>
        <dbReference type="EMBL" id="PKU22878.1"/>
    </source>
</evidence>
<protein>
    <recommendedName>
        <fullName evidence="5">Zinc finger DksA/TraR C4-type domain-containing protein</fullName>
    </recommendedName>
</protein>
<evidence type="ECO:0000256" key="3">
    <source>
        <dbReference type="ARBA" id="ARBA00022833"/>
    </source>
</evidence>
<evidence type="ECO:0000259" key="5">
    <source>
        <dbReference type="Pfam" id="PF01258"/>
    </source>
</evidence>
<name>A0A2N3PR51_9PROT</name>
<gene>
    <name evidence="6" type="ORF">CWS72_19710</name>
</gene>
<accession>A0A2N3PR51</accession>